<evidence type="ECO:0000256" key="2">
    <source>
        <dbReference type="SAM" id="Phobius"/>
    </source>
</evidence>
<feature type="transmembrane region" description="Helical" evidence="2">
    <location>
        <begin position="6"/>
        <end position="23"/>
    </location>
</feature>
<protein>
    <submittedName>
        <fullName evidence="3">Uncharacterized protein</fullName>
    </submittedName>
</protein>
<reference evidence="3 4" key="1">
    <citation type="submission" date="2020-08" db="EMBL/GenBank/DDBJ databases">
        <authorList>
            <person name="Koutsovoulos G."/>
            <person name="Danchin GJ E."/>
        </authorList>
    </citation>
    <scope>NUCLEOTIDE SEQUENCE [LARGE SCALE GENOMIC DNA]</scope>
</reference>
<proteinExistence type="predicted"/>
<sequence length="204" mass="24286">MNYFKSAVSLFIKILIFSILIFFEDNNVFSMDSFEKHKNCGIDPVSIDGIYLKLIFNNDENYVKSGQWANEYLKLDCYLILKRIRLIHEEINISIKEKQNIVENRNKKKKKNKVKSEKSKMSKSTQNKISNQEGEQINDLNKFIEDTIKLFSHKTNIQLRDHSDLSSRYIRMINWQNSVNADEDEEEDIEFINEQTNLLHYKVY</sequence>
<evidence type="ECO:0000313" key="4">
    <source>
        <dbReference type="Proteomes" id="UP000580250"/>
    </source>
</evidence>
<evidence type="ECO:0000256" key="1">
    <source>
        <dbReference type="SAM" id="MobiDB-lite"/>
    </source>
</evidence>
<dbReference type="Proteomes" id="UP000580250">
    <property type="component" value="Unassembled WGS sequence"/>
</dbReference>
<dbReference type="AlphaFoldDB" id="A0A6V7VA79"/>
<accession>A0A6V7VA79</accession>
<keyword evidence="2" id="KW-0812">Transmembrane</keyword>
<organism evidence="3 4">
    <name type="scientific">Meloidogyne enterolobii</name>
    <name type="common">Root-knot nematode worm</name>
    <name type="synonym">Meloidogyne mayaguensis</name>
    <dbReference type="NCBI Taxonomy" id="390850"/>
    <lineage>
        <taxon>Eukaryota</taxon>
        <taxon>Metazoa</taxon>
        <taxon>Ecdysozoa</taxon>
        <taxon>Nematoda</taxon>
        <taxon>Chromadorea</taxon>
        <taxon>Rhabditida</taxon>
        <taxon>Tylenchina</taxon>
        <taxon>Tylenchomorpha</taxon>
        <taxon>Tylenchoidea</taxon>
        <taxon>Meloidogynidae</taxon>
        <taxon>Meloidogyninae</taxon>
        <taxon>Meloidogyne</taxon>
    </lineage>
</organism>
<keyword evidence="2" id="KW-1133">Transmembrane helix</keyword>
<gene>
    <name evidence="3" type="ORF">MENT_LOCUS23419</name>
</gene>
<name>A0A6V7VA79_MELEN</name>
<comment type="caution">
    <text evidence="3">The sequence shown here is derived from an EMBL/GenBank/DDBJ whole genome shotgun (WGS) entry which is preliminary data.</text>
</comment>
<dbReference type="EMBL" id="CAJEWN010000192">
    <property type="protein sequence ID" value="CAD2171896.1"/>
    <property type="molecule type" value="Genomic_DNA"/>
</dbReference>
<feature type="region of interest" description="Disordered" evidence="1">
    <location>
        <begin position="104"/>
        <end position="132"/>
    </location>
</feature>
<evidence type="ECO:0000313" key="3">
    <source>
        <dbReference type="EMBL" id="CAD2171896.1"/>
    </source>
</evidence>
<keyword evidence="2" id="KW-0472">Membrane</keyword>